<evidence type="ECO:0000313" key="3">
    <source>
        <dbReference type="Proteomes" id="UP000268829"/>
    </source>
</evidence>
<protein>
    <submittedName>
        <fullName evidence="2">Saccharopine dehydrogenase</fullName>
    </submittedName>
</protein>
<gene>
    <name evidence="2" type="ORF">EDM57_10415</name>
</gene>
<dbReference type="RefSeq" id="WP_122904699.1">
    <property type="nucleotide sequence ID" value="NZ_RHHS01000024.1"/>
</dbReference>
<dbReference type="Proteomes" id="UP000268829">
    <property type="component" value="Unassembled WGS sequence"/>
</dbReference>
<organism evidence="2 3">
    <name type="scientific">Brevibacillus gelatini</name>
    <dbReference type="NCBI Taxonomy" id="1655277"/>
    <lineage>
        <taxon>Bacteria</taxon>
        <taxon>Bacillati</taxon>
        <taxon>Bacillota</taxon>
        <taxon>Bacilli</taxon>
        <taxon>Bacillales</taxon>
        <taxon>Paenibacillaceae</taxon>
        <taxon>Brevibacillus</taxon>
    </lineage>
</organism>
<dbReference type="Gene3D" id="3.30.360.10">
    <property type="entry name" value="Dihydrodipicolinate Reductase, domain 2"/>
    <property type="match status" value="1"/>
</dbReference>
<reference evidence="2 3" key="1">
    <citation type="submission" date="2018-10" db="EMBL/GenBank/DDBJ databases">
        <title>Phylogenomics of Brevibacillus.</title>
        <authorList>
            <person name="Dunlap C."/>
        </authorList>
    </citation>
    <scope>NUCLEOTIDE SEQUENCE [LARGE SCALE GENOMIC DNA]</scope>
    <source>
        <strain evidence="2 3">DSM 100115</strain>
    </source>
</reference>
<dbReference type="SUPFAM" id="SSF51735">
    <property type="entry name" value="NAD(P)-binding Rossmann-fold domains"/>
    <property type="match status" value="1"/>
</dbReference>
<dbReference type="Gene3D" id="3.40.50.720">
    <property type="entry name" value="NAD(P)-binding Rossmann-like Domain"/>
    <property type="match status" value="1"/>
</dbReference>
<keyword evidence="3" id="KW-1185">Reference proteome</keyword>
<comment type="caution">
    <text evidence="2">The sequence shown here is derived from an EMBL/GenBank/DDBJ whole genome shotgun (WGS) entry which is preliminary data.</text>
</comment>
<dbReference type="InterPro" id="IPR036291">
    <property type="entry name" value="NAD(P)-bd_dom_sf"/>
</dbReference>
<accession>A0A3M8B278</accession>
<name>A0A3M8B278_9BACL</name>
<evidence type="ECO:0000313" key="2">
    <source>
        <dbReference type="EMBL" id="RNB57373.1"/>
    </source>
</evidence>
<dbReference type="Pfam" id="PF03435">
    <property type="entry name" value="Sacchrp_dh_NADP"/>
    <property type="match status" value="1"/>
</dbReference>
<dbReference type="OrthoDB" id="1910498at2"/>
<dbReference type="InterPro" id="IPR005097">
    <property type="entry name" value="Sacchrp_dh_NADP-bd"/>
</dbReference>
<dbReference type="AlphaFoldDB" id="A0A3M8B278"/>
<proteinExistence type="predicted"/>
<evidence type="ECO:0000259" key="1">
    <source>
        <dbReference type="Pfam" id="PF03435"/>
    </source>
</evidence>
<dbReference type="EMBL" id="RHHS01000024">
    <property type="protein sequence ID" value="RNB57373.1"/>
    <property type="molecule type" value="Genomic_DNA"/>
</dbReference>
<dbReference type="PANTHER" id="PTHR43796:SF2">
    <property type="entry name" value="CARBOXYNORSPERMIDINE SYNTHASE"/>
    <property type="match status" value="1"/>
</dbReference>
<sequence>MAKDKIVVVGGYGHVGATICKELGNRYPGRVYAAGRSLEKAEAFCRETAGKVRPLRFDLRQPPGKDLLEQARLVVMCLDQTDTVFAAHCLQNGTHYVDVSANGAFLERLEQWGSRHATEGAGTAVLSVGLAPGLTNLLAGEAYRLLEDVTEVEIFIMLGLGDRHGKAAVEWTVDNLCASYDVTLQHRRVTVRSMTDGKRVDFGGNLGKRQAYRFPFSDQQTLARTLGVPSVSTRLCFDQDWAARLAAGLCSMGLCRLLCKPRVREAVVAAFSGLKMGDDRFAVKVKARGKAGKYAAIAECLLHGRDQSKMTAKVAAEVAKALYSQAFPHGVHHIEQLFKLEQMQDWLEQEASLCITVKKSR</sequence>
<dbReference type="PANTHER" id="PTHR43796">
    <property type="entry name" value="CARBOXYNORSPERMIDINE SYNTHASE"/>
    <property type="match status" value="1"/>
</dbReference>
<feature type="domain" description="Saccharopine dehydrogenase NADP binding" evidence="1">
    <location>
        <begin position="6"/>
        <end position="124"/>
    </location>
</feature>